<sequence>MGGMPAATTGASKGTDLSSLDRQGRTPFGPDPAELPLPSLLTAIEVMQAFPSPEAIAALAAPGAVHALIIPEPQRLERISETFIDLTEALHALPALAEAGIDDLRVISSSPPRGRARSAAEQKRSFETEVSQAIADGDSALLLCDSAQAIPDIARAVLTGSFTLRDLRGAQSHFALGRMA</sequence>
<feature type="compositionally biased region" description="Polar residues" evidence="1">
    <location>
        <begin position="9"/>
        <end position="21"/>
    </location>
</feature>
<comment type="caution">
    <text evidence="2">The sequence shown here is derived from an EMBL/GenBank/DDBJ whole genome shotgun (WGS) entry which is preliminary data.</text>
</comment>
<accession>A0A2T7FZ79</accession>
<feature type="region of interest" description="Disordered" evidence="1">
    <location>
        <begin position="1"/>
        <end position="34"/>
    </location>
</feature>
<dbReference type="Proteomes" id="UP000244817">
    <property type="component" value="Unassembled WGS sequence"/>
</dbReference>
<evidence type="ECO:0000313" key="3">
    <source>
        <dbReference type="Proteomes" id="UP000244817"/>
    </source>
</evidence>
<gene>
    <name evidence="2" type="ORF">DC363_06415</name>
</gene>
<protein>
    <submittedName>
        <fullName evidence="2">Uncharacterized protein</fullName>
    </submittedName>
</protein>
<name>A0A2T7FZ79_9RHOB</name>
<dbReference type="AlphaFoldDB" id="A0A2T7FZ79"/>
<evidence type="ECO:0000313" key="2">
    <source>
        <dbReference type="EMBL" id="PVA07462.1"/>
    </source>
</evidence>
<keyword evidence="3" id="KW-1185">Reference proteome</keyword>
<proteinExistence type="predicted"/>
<evidence type="ECO:0000256" key="1">
    <source>
        <dbReference type="SAM" id="MobiDB-lite"/>
    </source>
</evidence>
<organism evidence="2 3">
    <name type="scientific">Thalassorhabdomicrobium marinisediminis</name>
    <dbReference type="NCBI Taxonomy" id="2170577"/>
    <lineage>
        <taxon>Bacteria</taxon>
        <taxon>Pseudomonadati</taxon>
        <taxon>Pseudomonadota</taxon>
        <taxon>Alphaproteobacteria</taxon>
        <taxon>Rhodobacterales</taxon>
        <taxon>Paracoccaceae</taxon>
        <taxon>Thalassorhabdomicrobium</taxon>
    </lineage>
</organism>
<dbReference type="EMBL" id="QCYG01000003">
    <property type="protein sequence ID" value="PVA07462.1"/>
    <property type="molecule type" value="Genomic_DNA"/>
</dbReference>
<reference evidence="2 3" key="1">
    <citation type="submission" date="2018-04" db="EMBL/GenBank/DDBJ databases">
        <title>Pelagivirga bohaiensis gen. nov., sp. nov., a bacterium isolated from the Bohai Sea.</title>
        <authorList>
            <person name="Ji X."/>
        </authorList>
    </citation>
    <scope>NUCLEOTIDE SEQUENCE [LARGE SCALE GENOMIC DNA]</scope>
    <source>
        <strain evidence="2 3">BH-SD16</strain>
    </source>
</reference>